<dbReference type="GeneID" id="54294359"/>
<keyword evidence="3" id="KW-1003">Cell membrane</keyword>
<dbReference type="Proteomes" id="UP000799438">
    <property type="component" value="Unassembled WGS sequence"/>
</dbReference>
<name>A0A6A6BI40_9PEZI</name>
<dbReference type="InterPro" id="IPR001461">
    <property type="entry name" value="Aspartic_peptidase_A1"/>
</dbReference>
<dbReference type="AlphaFoldDB" id="A0A6A6BI40"/>
<dbReference type="CDD" id="cd05471">
    <property type="entry name" value="pepsin_like"/>
    <property type="match status" value="1"/>
</dbReference>
<dbReference type="FunFam" id="2.40.70.10:FF:000060">
    <property type="entry name" value="Aspartic-type endopeptidase ctsD"/>
    <property type="match status" value="1"/>
</dbReference>
<keyword evidence="4 12" id="KW-0645">Protease</keyword>
<accession>A0A6A6BI40</accession>
<dbReference type="GO" id="GO:0005886">
    <property type="term" value="C:plasma membrane"/>
    <property type="evidence" value="ECO:0007669"/>
    <property type="project" value="UniProtKB-SubCell"/>
</dbReference>
<feature type="compositionally biased region" description="Low complexity" evidence="13">
    <location>
        <begin position="409"/>
        <end position="448"/>
    </location>
</feature>
<dbReference type="PANTHER" id="PTHR47966">
    <property type="entry name" value="BETA-SITE APP-CLEAVING ENZYME, ISOFORM A-RELATED"/>
    <property type="match status" value="1"/>
</dbReference>
<comment type="subcellular location">
    <subcellularLocation>
        <location evidence="1">Cell membrane</location>
    </subcellularLocation>
</comment>
<evidence type="ECO:0000259" key="15">
    <source>
        <dbReference type="PROSITE" id="PS51767"/>
    </source>
</evidence>
<dbReference type="Gene3D" id="2.40.70.10">
    <property type="entry name" value="Acid Proteases"/>
    <property type="match status" value="2"/>
</dbReference>
<keyword evidence="8" id="KW-0325">Glycoprotein</keyword>
<feature type="signal peptide" evidence="14">
    <location>
        <begin position="1"/>
        <end position="17"/>
    </location>
</feature>
<feature type="domain" description="Peptidase A1" evidence="15">
    <location>
        <begin position="91"/>
        <end position="401"/>
    </location>
</feature>
<sequence length="515" mass="53065">MYFSPCVLLAALPYAAAFYPYLAGLDDAVAPVKATANDIIARKPPGDSLSIRVPLNRVPVRRNNEYKIITANTPTQSGSVGVDQDGTDFSYFSTFRFGTSNVEYHLLLDSGAANTWVMGSDCTTEACSKHNSLGDSDSDTLEITNTAFSIAYGTGNVNGTIAKDDVQISTYSVPLSFGLASYASKEFESYPMDGILGLGRADTTTSDVTSGTLIDALSKASLIPAKLYGIHLSRTSDGLNDGELNLGAPNPDRYDGSLSWTKAITNDRGFWEIPLDGASVDGKDAAGLTDRTAIIDTGTSFILMPGDDAAAVHALIPGTKRNGEIFAIPCDTQRTISLRFNGKAYNMSHKDYVGASHGDGTCQSNIIGRQSFGPKQWLVGEVFLKNVYTVFDQDEARIGFGVKADGGRTAAETSASPTASARATSGAASSAKASTEATASESGSASGTAAVSTATGAPLIGSASASSSGSGSGTSATAAAASASETHASVASSCKATRMVATAVFSALVAVGFVL</sequence>
<feature type="disulfide bond" evidence="11">
    <location>
        <begin position="122"/>
        <end position="127"/>
    </location>
</feature>
<dbReference type="Pfam" id="PF00026">
    <property type="entry name" value="Asp"/>
    <property type="match status" value="1"/>
</dbReference>
<comment type="similarity">
    <text evidence="2 12">Belongs to the peptidase A1 family.</text>
</comment>
<keyword evidence="14" id="KW-0732">Signal</keyword>
<dbReference type="InterPro" id="IPR021109">
    <property type="entry name" value="Peptidase_aspartic_dom_sf"/>
</dbReference>
<evidence type="ECO:0000256" key="13">
    <source>
        <dbReference type="SAM" id="MobiDB-lite"/>
    </source>
</evidence>
<evidence type="ECO:0000256" key="4">
    <source>
        <dbReference type="ARBA" id="ARBA00022670"/>
    </source>
</evidence>
<dbReference type="InterPro" id="IPR034164">
    <property type="entry name" value="Pepsin-like_dom"/>
</dbReference>
<dbReference type="PRINTS" id="PR00792">
    <property type="entry name" value="PEPSIN"/>
</dbReference>
<feature type="active site" evidence="10">
    <location>
        <position position="296"/>
    </location>
</feature>
<evidence type="ECO:0000256" key="14">
    <source>
        <dbReference type="SAM" id="SignalP"/>
    </source>
</evidence>
<evidence type="ECO:0000256" key="1">
    <source>
        <dbReference type="ARBA" id="ARBA00004236"/>
    </source>
</evidence>
<dbReference type="PROSITE" id="PS51767">
    <property type="entry name" value="PEPTIDASE_A1"/>
    <property type="match status" value="1"/>
</dbReference>
<evidence type="ECO:0000313" key="16">
    <source>
        <dbReference type="EMBL" id="KAF2142517.1"/>
    </source>
</evidence>
<evidence type="ECO:0000256" key="2">
    <source>
        <dbReference type="ARBA" id="ARBA00007447"/>
    </source>
</evidence>
<keyword evidence="17" id="KW-1185">Reference proteome</keyword>
<evidence type="ECO:0000256" key="9">
    <source>
        <dbReference type="ARBA" id="ARBA00023288"/>
    </source>
</evidence>
<gene>
    <name evidence="16" type="ORF">K452DRAFT_226932</name>
</gene>
<protein>
    <recommendedName>
        <fullName evidence="15">Peptidase A1 domain-containing protein</fullName>
    </recommendedName>
</protein>
<keyword evidence="7" id="KW-0472">Membrane</keyword>
<proteinExistence type="inferred from homology"/>
<dbReference type="GO" id="GO:0004190">
    <property type="term" value="F:aspartic-type endopeptidase activity"/>
    <property type="evidence" value="ECO:0007669"/>
    <property type="project" value="UniProtKB-KW"/>
</dbReference>
<feature type="active site" evidence="10">
    <location>
        <position position="109"/>
    </location>
</feature>
<keyword evidence="5 12" id="KW-0064">Aspartyl protease</keyword>
<evidence type="ECO:0000256" key="5">
    <source>
        <dbReference type="ARBA" id="ARBA00022750"/>
    </source>
</evidence>
<evidence type="ECO:0000256" key="8">
    <source>
        <dbReference type="ARBA" id="ARBA00023180"/>
    </source>
</evidence>
<evidence type="ECO:0000256" key="12">
    <source>
        <dbReference type="RuleBase" id="RU000454"/>
    </source>
</evidence>
<evidence type="ECO:0000256" key="11">
    <source>
        <dbReference type="PIRSR" id="PIRSR601461-2"/>
    </source>
</evidence>
<keyword evidence="6 12" id="KW-0378">Hydrolase</keyword>
<reference evidence="16" key="1">
    <citation type="journal article" date="2020" name="Stud. Mycol.">
        <title>101 Dothideomycetes genomes: a test case for predicting lifestyles and emergence of pathogens.</title>
        <authorList>
            <person name="Haridas S."/>
            <person name="Albert R."/>
            <person name="Binder M."/>
            <person name="Bloem J."/>
            <person name="Labutti K."/>
            <person name="Salamov A."/>
            <person name="Andreopoulos B."/>
            <person name="Baker S."/>
            <person name="Barry K."/>
            <person name="Bills G."/>
            <person name="Bluhm B."/>
            <person name="Cannon C."/>
            <person name="Castanera R."/>
            <person name="Culley D."/>
            <person name="Daum C."/>
            <person name="Ezra D."/>
            <person name="Gonzalez J."/>
            <person name="Henrissat B."/>
            <person name="Kuo A."/>
            <person name="Liang C."/>
            <person name="Lipzen A."/>
            <person name="Lutzoni F."/>
            <person name="Magnuson J."/>
            <person name="Mondo S."/>
            <person name="Nolan M."/>
            <person name="Ohm R."/>
            <person name="Pangilinan J."/>
            <person name="Park H.-J."/>
            <person name="Ramirez L."/>
            <person name="Alfaro M."/>
            <person name="Sun H."/>
            <person name="Tritt A."/>
            <person name="Yoshinaga Y."/>
            <person name="Zwiers L.-H."/>
            <person name="Turgeon B."/>
            <person name="Goodwin S."/>
            <person name="Spatafora J."/>
            <person name="Crous P."/>
            <person name="Grigoriev I."/>
        </authorList>
    </citation>
    <scope>NUCLEOTIDE SEQUENCE</scope>
    <source>
        <strain evidence="16">CBS 121167</strain>
    </source>
</reference>
<dbReference type="PANTHER" id="PTHR47966:SF75">
    <property type="entry name" value="ENDOPEPTIDASE (CTSD), PUTATIVE (AFU_ORTHOLOGUE AFUA_4G07040)-RELATED"/>
    <property type="match status" value="1"/>
</dbReference>
<keyword evidence="11" id="KW-1015">Disulfide bond</keyword>
<dbReference type="SUPFAM" id="SSF50630">
    <property type="entry name" value="Acid proteases"/>
    <property type="match status" value="1"/>
</dbReference>
<dbReference type="OrthoDB" id="660550at2759"/>
<evidence type="ECO:0000256" key="10">
    <source>
        <dbReference type="PIRSR" id="PIRSR601461-1"/>
    </source>
</evidence>
<feature type="chain" id="PRO_5025563106" description="Peptidase A1 domain-containing protein" evidence="14">
    <location>
        <begin position="18"/>
        <end position="515"/>
    </location>
</feature>
<evidence type="ECO:0000256" key="3">
    <source>
        <dbReference type="ARBA" id="ARBA00022475"/>
    </source>
</evidence>
<dbReference type="PROSITE" id="PS00141">
    <property type="entry name" value="ASP_PROTEASE"/>
    <property type="match status" value="1"/>
</dbReference>
<evidence type="ECO:0000256" key="6">
    <source>
        <dbReference type="ARBA" id="ARBA00022801"/>
    </source>
</evidence>
<dbReference type="RefSeq" id="XP_033398229.1">
    <property type="nucleotide sequence ID" value="XM_033536863.1"/>
</dbReference>
<dbReference type="InterPro" id="IPR001969">
    <property type="entry name" value="Aspartic_peptidase_AS"/>
</dbReference>
<organism evidence="16 17">
    <name type="scientific">Aplosporella prunicola CBS 121167</name>
    <dbReference type="NCBI Taxonomy" id="1176127"/>
    <lineage>
        <taxon>Eukaryota</taxon>
        <taxon>Fungi</taxon>
        <taxon>Dikarya</taxon>
        <taxon>Ascomycota</taxon>
        <taxon>Pezizomycotina</taxon>
        <taxon>Dothideomycetes</taxon>
        <taxon>Dothideomycetes incertae sedis</taxon>
        <taxon>Botryosphaeriales</taxon>
        <taxon>Aplosporellaceae</taxon>
        <taxon>Aplosporella</taxon>
    </lineage>
</organism>
<dbReference type="EMBL" id="ML995484">
    <property type="protein sequence ID" value="KAF2142517.1"/>
    <property type="molecule type" value="Genomic_DNA"/>
</dbReference>
<dbReference type="GO" id="GO:0006508">
    <property type="term" value="P:proteolysis"/>
    <property type="evidence" value="ECO:0007669"/>
    <property type="project" value="UniProtKB-KW"/>
</dbReference>
<feature type="region of interest" description="Disordered" evidence="13">
    <location>
        <begin position="406"/>
        <end position="448"/>
    </location>
</feature>
<dbReference type="InterPro" id="IPR033121">
    <property type="entry name" value="PEPTIDASE_A1"/>
</dbReference>
<evidence type="ECO:0000313" key="17">
    <source>
        <dbReference type="Proteomes" id="UP000799438"/>
    </source>
</evidence>
<evidence type="ECO:0000256" key="7">
    <source>
        <dbReference type="ARBA" id="ARBA00023136"/>
    </source>
</evidence>
<keyword evidence="9" id="KW-0449">Lipoprotein</keyword>